<protein>
    <submittedName>
        <fullName evidence="1">Uncharacterized protein</fullName>
    </submittedName>
</protein>
<evidence type="ECO:0000313" key="2">
    <source>
        <dbReference type="Proteomes" id="UP001234297"/>
    </source>
</evidence>
<keyword evidence="2" id="KW-1185">Reference proteome</keyword>
<gene>
    <name evidence="1" type="ORF">MRB53_005313</name>
</gene>
<reference evidence="1 2" key="1">
    <citation type="journal article" date="2022" name="Hortic Res">
        <title>A haplotype resolved chromosomal level avocado genome allows analysis of novel avocado genes.</title>
        <authorList>
            <person name="Nath O."/>
            <person name="Fletcher S.J."/>
            <person name="Hayward A."/>
            <person name="Shaw L.M."/>
            <person name="Masouleh A.K."/>
            <person name="Furtado A."/>
            <person name="Henry R.J."/>
            <person name="Mitter N."/>
        </authorList>
    </citation>
    <scope>NUCLEOTIDE SEQUENCE [LARGE SCALE GENOMIC DNA]</scope>
    <source>
        <strain evidence="2">cv. Hass</strain>
    </source>
</reference>
<proteinExistence type="predicted"/>
<comment type="caution">
    <text evidence="1">The sequence shown here is derived from an EMBL/GenBank/DDBJ whole genome shotgun (WGS) entry which is preliminary data.</text>
</comment>
<evidence type="ECO:0000313" key="1">
    <source>
        <dbReference type="EMBL" id="KAJ8643565.1"/>
    </source>
</evidence>
<name>A0ACC2MDP1_PERAE</name>
<sequence length="211" mass="23993">MELYADTTPHTAENFCALCKGEKGTGKSGKPLHYKGSAFHRVILLWIRDLKGDGIFNSDSESWRIQWKIGHNLISSKKFRTFIGRTSRAKVKDLMHVLSHMAKKGEGAAFAFDLQDVLQRFAFDNTCILVLGTDPASLSVDFPAVPFAKAMDDAMEAIAWRHVLPEKWWMLLRCLKIGKEKKLAEAWKTIDHKPFYLGGSFEMKTGRKWCL</sequence>
<dbReference type="EMBL" id="CM056810">
    <property type="protein sequence ID" value="KAJ8643565.1"/>
    <property type="molecule type" value="Genomic_DNA"/>
</dbReference>
<organism evidence="1 2">
    <name type="scientific">Persea americana</name>
    <name type="common">Avocado</name>
    <dbReference type="NCBI Taxonomy" id="3435"/>
    <lineage>
        <taxon>Eukaryota</taxon>
        <taxon>Viridiplantae</taxon>
        <taxon>Streptophyta</taxon>
        <taxon>Embryophyta</taxon>
        <taxon>Tracheophyta</taxon>
        <taxon>Spermatophyta</taxon>
        <taxon>Magnoliopsida</taxon>
        <taxon>Magnoliidae</taxon>
        <taxon>Laurales</taxon>
        <taxon>Lauraceae</taxon>
        <taxon>Persea</taxon>
    </lineage>
</organism>
<accession>A0ACC2MDP1</accession>
<dbReference type="Proteomes" id="UP001234297">
    <property type="component" value="Chromosome 2"/>
</dbReference>